<protein>
    <submittedName>
        <fullName evidence="1">Uncharacterized protein</fullName>
    </submittedName>
</protein>
<proteinExistence type="predicted"/>
<accession>A0A0A8YQ13</accession>
<dbReference type="EMBL" id="GBRH01270940">
    <property type="protein sequence ID" value="JAD26955.1"/>
    <property type="molecule type" value="Transcribed_RNA"/>
</dbReference>
<evidence type="ECO:0000313" key="1">
    <source>
        <dbReference type="EMBL" id="JAD26955.1"/>
    </source>
</evidence>
<reference evidence="1" key="1">
    <citation type="submission" date="2014-09" db="EMBL/GenBank/DDBJ databases">
        <authorList>
            <person name="Magalhaes I.L.F."/>
            <person name="Oliveira U."/>
            <person name="Santos F.R."/>
            <person name="Vidigal T.H.D.A."/>
            <person name="Brescovit A.D."/>
            <person name="Santos A.J."/>
        </authorList>
    </citation>
    <scope>NUCLEOTIDE SEQUENCE</scope>
    <source>
        <tissue evidence="1">Shoot tissue taken approximately 20 cm above the soil surface</tissue>
    </source>
</reference>
<name>A0A0A8YQ13_ARUDO</name>
<sequence length="34" mass="3868">MRLFVLVGTRKHSAMQVSSVQVYKFQGLLSVFPI</sequence>
<organism evidence="1">
    <name type="scientific">Arundo donax</name>
    <name type="common">Giant reed</name>
    <name type="synonym">Donax arundinaceus</name>
    <dbReference type="NCBI Taxonomy" id="35708"/>
    <lineage>
        <taxon>Eukaryota</taxon>
        <taxon>Viridiplantae</taxon>
        <taxon>Streptophyta</taxon>
        <taxon>Embryophyta</taxon>
        <taxon>Tracheophyta</taxon>
        <taxon>Spermatophyta</taxon>
        <taxon>Magnoliopsida</taxon>
        <taxon>Liliopsida</taxon>
        <taxon>Poales</taxon>
        <taxon>Poaceae</taxon>
        <taxon>PACMAD clade</taxon>
        <taxon>Arundinoideae</taxon>
        <taxon>Arundineae</taxon>
        <taxon>Arundo</taxon>
    </lineage>
</organism>
<reference evidence="1" key="2">
    <citation type="journal article" date="2015" name="Data Brief">
        <title>Shoot transcriptome of the giant reed, Arundo donax.</title>
        <authorList>
            <person name="Barrero R.A."/>
            <person name="Guerrero F.D."/>
            <person name="Moolhuijzen P."/>
            <person name="Goolsby J.A."/>
            <person name="Tidwell J."/>
            <person name="Bellgard S.E."/>
            <person name="Bellgard M.I."/>
        </authorList>
    </citation>
    <scope>NUCLEOTIDE SEQUENCE</scope>
    <source>
        <tissue evidence="1">Shoot tissue taken approximately 20 cm above the soil surface</tissue>
    </source>
</reference>
<dbReference type="AlphaFoldDB" id="A0A0A8YQ13"/>